<feature type="compositionally biased region" description="Polar residues" evidence="1">
    <location>
        <begin position="145"/>
        <end position="160"/>
    </location>
</feature>
<feature type="compositionally biased region" description="Basic and acidic residues" evidence="1">
    <location>
        <begin position="182"/>
        <end position="199"/>
    </location>
</feature>
<evidence type="ECO:0000313" key="3">
    <source>
        <dbReference type="Proteomes" id="UP001164743"/>
    </source>
</evidence>
<feature type="compositionally biased region" description="Polar residues" evidence="1">
    <location>
        <begin position="91"/>
        <end position="103"/>
    </location>
</feature>
<dbReference type="Proteomes" id="UP001164743">
    <property type="component" value="Chromosome 18A"/>
</dbReference>
<keyword evidence="3" id="KW-1185">Reference proteome</keyword>
<feature type="region of interest" description="Disordered" evidence="1">
    <location>
        <begin position="91"/>
        <end position="258"/>
    </location>
</feature>
<evidence type="ECO:0000313" key="2">
    <source>
        <dbReference type="EMBL" id="WAQ93283.1"/>
    </source>
</evidence>
<feature type="region of interest" description="Disordered" evidence="1">
    <location>
        <begin position="602"/>
        <end position="643"/>
    </location>
</feature>
<reference evidence="2" key="1">
    <citation type="submission" date="2022-10" db="EMBL/GenBank/DDBJ databases">
        <title>Puccinia triticina Genome sequencing and assembly.</title>
        <authorList>
            <person name="Li C."/>
        </authorList>
    </citation>
    <scope>NUCLEOTIDE SEQUENCE</scope>
    <source>
        <strain evidence="2">Pt15</strain>
    </source>
</reference>
<feature type="compositionally biased region" description="Basic and acidic residues" evidence="1">
    <location>
        <begin position="209"/>
        <end position="218"/>
    </location>
</feature>
<sequence>MKVALRDSAQPAQRPELVLLAKTSLFLGAHQASKNSITACRRGKQPMEEATPDDSVQLVLQSEPVPSTSSSFLVPGACQATKSAIINDCRGTQQQKDSAQSNLRPELVPPARSPQAPGTSEKHQQINKFPLSDSHTKRCAMSAGPLSQPTHGNAFLSSEDANGLAQPPGRSQHSPSPGSVQEHQHQTGDTGHELEDRIDSPQFVEEPEDHTNSTEKSRPQNFQIDSPIQLRPESRKSETEADPLTASPNNMGREHRSFVPPHRRRFNSRQIIISKSDKEEEACPNGQENHSVVPLEAPPPNNPNSNIPTSSNVTFPTASHIADCRDVIPLGGKNPNIAFTSLTARDEIVVTVKNDRQKWAKDPLKLKVKQLKEVLNKFKVKYKSNELKPALINRNKVLESKQCAIEAYQPPIPTSSQPPISLACQPPPVISTGPTCNVYLVDGHPLDQLKRLDKADVEMGDHLFNNSESTESAGILLLCQPTLKSVSQETPHPIARWQPGFQAYLDFALDSKELVKSTLQAVGVIAKGVTVIKETVRLSPGIFSNTQSGALTSQRSPHDRAADDLYDLESPTAKLHYIPGAGPVADEVRRHVIRLFGRAASNGDYPPPASDEDRRSWVQPIEDPGNEDFDDSDSDKDPLHMDEDFDPCFPYPDGPGHPRATPESLKIIWRMVRRAGVWSFRPDLGKSVNSVSNCFLWELAARTFMRRVDSGRFNLVTRDICDLQMVQQIINRFVLGQIMRVYYDNNKFEEAELKRHARARQAVTLRKKLIEWQIAEIQANPELAGLIRIVQGCTSNNKSDEEAVEDLEVEDDLGPARRPKRCVALHELVFSYAQAANEDYTPDRDGTPVVYDLPQDNLADLASVTLPAQESQLAQSPAKPLDLMAKYRKGKGSKGVLAKELQESAAAASRLGQQLPTEQPAEEEQADLRDALLDNTAELGDGNFVPDISSAEWGGKWVAEEGLRSLGQSPVKKP</sequence>
<name>A0ABY7D9M2_9BASI</name>
<organism evidence="2 3">
    <name type="scientific">Puccinia triticina</name>
    <dbReference type="NCBI Taxonomy" id="208348"/>
    <lineage>
        <taxon>Eukaryota</taxon>
        <taxon>Fungi</taxon>
        <taxon>Dikarya</taxon>
        <taxon>Basidiomycota</taxon>
        <taxon>Pucciniomycotina</taxon>
        <taxon>Pucciniomycetes</taxon>
        <taxon>Pucciniales</taxon>
        <taxon>Pucciniaceae</taxon>
        <taxon>Puccinia</taxon>
    </lineage>
</organism>
<evidence type="ECO:0000256" key="1">
    <source>
        <dbReference type="SAM" id="MobiDB-lite"/>
    </source>
</evidence>
<dbReference type="RefSeq" id="XP_053028838.1">
    <property type="nucleotide sequence ID" value="XM_053164872.1"/>
</dbReference>
<gene>
    <name evidence="2" type="ORF">PtA15_18A341</name>
</gene>
<dbReference type="EMBL" id="CP110438">
    <property type="protein sequence ID" value="WAQ93283.1"/>
    <property type="molecule type" value="Genomic_DNA"/>
</dbReference>
<feature type="compositionally biased region" description="Polar residues" evidence="1">
    <location>
        <begin position="169"/>
        <end position="181"/>
    </location>
</feature>
<accession>A0ABY7D9M2</accession>
<dbReference type="GeneID" id="77805767"/>
<feature type="compositionally biased region" description="Acidic residues" evidence="1">
    <location>
        <begin position="624"/>
        <end position="634"/>
    </location>
</feature>
<protein>
    <submittedName>
        <fullName evidence="2">Uncharacterized protein</fullName>
    </submittedName>
</protein>
<proteinExistence type="predicted"/>